<dbReference type="Proteomes" id="UP000027590">
    <property type="component" value="Unassembled WGS sequence"/>
</dbReference>
<evidence type="ECO:0000256" key="1">
    <source>
        <dbReference type="ARBA" id="ARBA00000847"/>
    </source>
</evidence>
<dbReference type="CDD" id="cd24161">
    <property type="entry name" value="NUDIX_ADPRase_Ndx2"/>
    <property type="match status" value="1"/>
</dbReference>
<dbReference type="InterPro" id="IPR015797">
    <property type="entry name" value="NUDIX_hydrolase-like_dom_sf"/>
</dbReference>
<dbReference type="AlphaFoldDB" id="A0A7U7G4W4"/>
<evidence type="ECO:0000313" key="9">
    <source>
        <dbReference type="EMBL" id="CDG33173.1"/>
    </source>
</evidence>
<comment type="caution">
    <text evidence="9">The sequence shown here is derived from an EMBL/GenBank/DDBJ whole genome shotgun (WGS) entry which is preliminary data.</text>
</comment>
<accession>A0A7U7G4W4</accession>
<reference evidence="9 11" key="1">
    <citation type="journal article" date="2014" name="Genome Biol. Evol.">
        <title>Acetic acid bacteria genomes reveal functional traits for adaptation to life in insect guts.</title>
        <authorList>
            <person name="Chouaia B."/>
            <person name="Gaiarsa S."/>
            <person name="Crotti E."/>
            <person name="Comandatore F."/>
            <person name="Degli Esposti M."/>
            <person name="Ricci I."/>
            <person name="Alma A."/>
            <person name="Favia G."/>
            <person name="Bandi C."/>
            <person name="Daffonchio D."/>
        </authorList>
    </citation>
    <scope>NUCLEOTIDE SEQUENCE [LARGE SCALE GENOMIC DNA]</scope>
    <source>
        <strain evidence="9">AM168</strain>
        <strain evidence="11">AM169</strain>
    </source>
</reference>
<dbReference type="SUPFAM" id="SSF55811">
    <property type="entry name" value="Nudix"/>
    <property type="match status" value="1"/>
</dbReference>
<dbReference type="InterPro" id="IPR000086">
    <property type="entry name" value="NUDIX_hydrolase_dom"/>
</dbReference>
<evidence type="ECO:0000259" key="8">
    <source>
        <dbReference type="PROSITE" id="PS51462"/>
    </source>
</evidence>
<evidence type="ECO:0000256" key="2">
    <source>
        <dbReference type="ARBA" id="ARBA00001946"/>
    </source>
</evidence>
<evidence type="ECO:0000256" key="7">
    <source>
        <dbReference type="ARBA" id="ARBA00032272"/>
    </source>
</evidence>
<dbReference type="GO" id="GO:0016787">
    <property type="term" value="F:hydrolase activity"/>
    <property type="evidence" value="ECO:0007669"/>
    <property type="project" value="UniProtKB-KW"/>
</dbReference>
<dbReference type="PANTHER" id="PTHR11839">
    <property type="entry name" value="UDP/ADP-SUGAR PYROPHOSPHATASE"/>
    <property type="match status" value="1"/>
</dbReference>
<comment type="cofactor">
    <cofactor evidence="2">
        <name>Mg(2+)</name>
        <dbReference type="ChEBI" id="CHEBI:18420"/>
    </cofactor>
</comment>
<dbReference type="RefSeq" id="WP_043558668.1">
    <property type="nucleotide sequence ID" value="NZ_CBLY010000003.1"/>
</dbReference>
<sequence length="192" mass="21528">MMIDDAVKKACEDAGYQILSSEMVYENPWTAVREDRIIHPGGRKGLYGVVERGTFAVIMPMHADGRLTLVQQFRYPVGKRLWEFPMGMWETRPDADATELALGELREETGLRAGELIHAGTLYQGAGYSTQMGHVFLARNLVRGEAEREATEADMKVKDIPLAEFERMIVEGEMTCMVTLAAYAQIRARGLL</sequence>
<reference evidence="9 11" key="2">
    <citation type="journal article" date="2014" name="PLoS ONE">
        <title>Evolution of mitochondria reconstructed from the energy metabolism of living bacteria.</title>
        <authorList>
            <person name="Degli Esposti M."/>
            <person name="Chouaia B."/>
            <person name="Comandatore F."/>
            <person name="Crotti E."/>
            <person name="Sassera D."/>
            <person name="Lievens P.M."/>
            <person name="Daffonchio D."/>
            <person name="Bandi C."/>
        </authorList>
    </citation>
    <scope>NUCLEOTIDE SEQUENCE [LARGE SCALE GENOMIC DNA]</scope>
    <source>
        <strain evidence="9">AM168</strain>
        <strain evidence="11">AM169</strain>
    </source>
</reference>
<protein>
    <recommendedName>
        <fullName evidence="4">GDP-mannose pyrophosphatase</fullName>
    </recommendedName>
    <alternativeName>
        <fullName evidence="6">GDP-mannose hydrolase</fullName>
    </alternativeName>
    <alternativeName>
        <fullName evidence="7">GDPMK</fullName>
    </alternativeName>
</protein>
<evidence type="ECO:0000256" key="4">
    <source>
        <dbReference type="ARBA" id="ARBA00016377"/>
    </source>
</evidence>
<evidence type="ECO:0000313" key="12">
    <source>
        <dbReference type="Proteomes" id="UP000237218"/>
    </source>
</evidence>
<dbReference type="GO" id="GO:0005829">
    <property type="term" value="C:cytosol"/>
    <property type="evidence" value="ECO:0007669"/>
    <property type="project" value="TreeGrafter"/>
</dbReference>
<evidence type="ECO:0000313" key="10">
    <source>
        <dbReference type="EMBL" id="POS63394.1"/>
    </source>
</evidence>
<name>A0A7U7G4W4_9PROT</name>
<organism evidence="9 11">
    <name type="scientific">Parasaccharibacter apium</name>
    <dbReference type="NCBI Taxonomy" id="1510841"/>
    <lineage>
        <taxon>Bacteria</taxon>
        <taxon>Pseudomonadati</taxon>
        <taxon>Pseudomonadota</taxon>
        <taxon>Alphaproteobacteria</taxon>
        <taxon>Acetobacterales</taxon>
        <taxon>Acetobacteraceae</taxon>
        <taxon>Parasaccharibacter</taxon>
    </lineage>
</organism>
<dbReference type="Pfam" id="PF00293">
    <property type="entry name" value="NUDIX"/>
    <property type="match status" value="1"/>
</dbReference>
<dbReference type="EMBL" id="LMYI01000006">
    <property type="protein sequence ID" value="POS63394.1"/>
    <property type="molecule type" value="Genomic_DNA"/>
</dbReference>
<comment type="similarity">
    <text evidence="3">Belongs to the Nudix hydrolase family. NudK subfamily.</text>
</comment>
<dbReference type="PANTHER" id="PTHR11839:SF18">
    <property type="entry name" value="NUDIX HYDROLASE DOMAIN-CONTAINING PROTEIN"/>
    <property type="match status" value="1"/>
</dbReference>
<comment type="catalytic activity">
    <reaction evidence="1">
        <text>GDP-alpha-D-mannose + H2O = alpha-D-mannose 1-phosphate + GMP + 2 H(+)</text>
        <dbReference type="Rhea" id="RHEA:27978"/>
        <dbReference type="ChEBI" id="CHEBI:15377"/>
        <dbReference type="ChEBI" id="CHEBI:15378"/>
        <dbReference type="ChEBI" id="CHEBI:57527"/>
        <dbReference type="ChEBI" id="CHEBI:58115"/>
        <dbReference type="ChEBI" id="CHEBI:58409"/>
    </reaction>
</comment>
<dbReference type="Proteomes" id="UP000237218">
    <property type="component" value="Unassembled WGS sequence"/>
</dbReference>
<reference evidence="10 12" key="3">
    <citation type="submission" date="2018-02" db="EMBL/GenBank/DDBJ databases">
        <title>Draft genome sequences of four Parasaccharibacter apium strains isolated from honey bees.</title>
        <authorList>
            <person name="Corby-Harris V.L."/>
            <person name="Anderson K.E."/>
        </authorList>
    </citation>
    <scope>NUCLEOTIDE SEQUENCE [LARGE SCALE GENOMIC DNA]</scope>
    <source>
        <strain evidence="10 12">B8</strain>
    </source>
</reference>
<evidence type="ECO:0000256" key="5">
    <source>
        <dbReference type="ARBA" id="ARBA00022801"/>
    </source>
</evidence>
<dbReference type="EMBL" id="CBLY010000003">
    <property type="protein sequence ID" value="CDG33173.1"/>
    <property type="molecule type" value="Genomic_DNA"/>
</dbReference>
<gene>
    <name evidence="10" type="ORF">ASQ42_04120</name>
    <name evidence="9" type="ORF">SACS_0435</name>
</gene>
<dbReference type="Gene3D" id="3.90.79.10">
    <property type="entry name" value="Nucleoside Triphosphate Pyrophosphohydrolase"/>
    <property type="match status" value="1"/>
</dbReference>
<evidence type="ECO:0000313" key="11">
    <source>
        <dbReference type="Proteomes" id="UP000027590"/>
    </source>
</evidence>
<dbReference type="GO" id="GO:0019693">
    <property type="term" value="P:ribose phosphate metabolic process"/>
    <property type="evidence" value="ECO:0007669"/>
    <property type="project" value="TreeGrafter"/>
</dbReference>
<keyword evidence="12" id="KW-1185">Reference proteome</keyword>
<keyword evidence="5 9" id="KW-0378">Hydrolase</keyword>
<dbReference type="GO" id="GO:0006753">
    <property type="term" value="P:nucleoside phosphate metabolic process"/>
    <property type="evidence" value="ECO:0007669"/>
    <property type="project" value="TreeGrafter"/>
</dbReference>
<feature type="domain" description="Nudix hydrolase" evidence="8">
    <location>
        <begin position="51"/>
        <end position="182"/>
    </location>
</feature>
<evidence type="ECO:0000256" key="3">
    <source>
        <dbReference type="ARBA" id="ARBA00007275"/>
    </source>
</evidence>
<evidence type="ECO:0000256" key="6">
    <source>
        <dbReference type="ARBA" id="ARBA00032162"/>
    </source>
</evidence>
<dbReference type="OrthoDB" id="177518at2"/>
<dbReference type="PROSITE" id="PS51462">
    <property type="entry name" value="NUDIX"/>
    <property type="match status" value="1"/>
</dbReference>
<proteinExistence type="inferred from homology"/>